<dbReference type="EMBL" id="CAVNYO010000440">
    <property type="protein sequence ID" value="CAK5280655.1"/>
    <property type="molecule type" value="Genomic_DNA"/>
</dbReference>
<name>A0AAD2HTC8_9AGAR</name>
<evidence type="ECO:0000313" key="4">
    <source>
        <dbReference type="Proteomes" id="UP001295794"/>
    </source>
</evidence>
<dbReference type="Proteomes" id="UP001295794">
    <property type="component" value="Unassembled WGS sequence"/>
</dbReference>
<keyword evidence="4" id="KW-1185">Reference proteome</keyword>
<evidence type="ECO:0000313" key="1">
    <source>
        <dbReference type="EMBL" id="CAK5264337.1"/>
    </source>
</evidence>
<evidence type="ECO:0000313" key="3">
    <source>
        <dbReference type="EMBL" id="CAK5280655.1"/>
    </source>
</evidence>
<organism evidence="3 4">
    <name type="scientific">Mycena citricolor</name>
    <dbReference type="NCBI Taxonomy" id="2018698"/>
    <lineage>
        <taxon>Eukaryota</taxon>
        <taxon>Fungi</taxon>
        <taxon>Dikarya</taxon>
        <taxon>Basidiomycota</taxon>
        <taxon>Agaricomycotina</taxon>
        <taxon>Agaricomycetes</taxon>
        <taxon>Agaricomycetidae</taxon>
        <taxon>Agaricales</taxon>
        <taxon>Marasmiineae</taxon>
        <taxon>Mycenaceae</taxon>
        <taxon>Mycena</taxon>
    </lineage>
</organism>
<sequence length="70" mass="7433">MERVINRPSDCGWPCGHGCAGCNRVSCSPFGRSLARYASNSDSTGSLVRSSRVFTNNGPFMTSPICATTT</sequence>
<dbReference type="EMBL" id="CAVNYO010000053">
    <property type="protein sequence ID" value="CAK5264337.1"/>
    <property type="molecule type" value="Genomic_DNA"/>
</dbReference>
<dbReference type="AlphaFoldDB" id="A0AAD2HTC8"/>
<evidence type="ECO:0000313" key="2">
    <source>
        <dbReference type="EMBL" id="CAK5264429.1"/>
    </source>
</evidence>
<protein>
    <submittedName>
        <fullName evidence="3">Uncharacterized protein</fullName>
    </submittedName>
</protein>
<dbReference type="EMBL" id="CAVNYO010000056">
    <property type="protein sequence ID" value="CAK5264429.1"/>
    <property type="molecule type" value="Genomic_DNA"/>
</dbReference>
<proteinExistence type="predicted"/>
<reference evidence="3" key="1">
    <citation type="submission" date="2023-11" db="EMBL/GenBank/DDBJ databases">
        <authorList>
            <person name="De Vega J J."/>
            <person name="De Vega J J."/>
        </authorList>
    </citation>
    <scope>NUCLEOTIDE SEQUENCE</scope>
</reference>
<comment type="caution">
    <text evidence="3">The sequence shown here is derived from an EMBL/GenBank/DDBJ whole genome shotgun (WGS) entry which is preliminary data.</text>
</comment>
<accession>A0AAD2HTC8</accession>
<gene>
    <name evidence="3" type="ORF">MYCIT1_LOCUS31216</name>
    <name evidence="1" type="ORF">MYCIT1_LOCUS4412</name>
    <name evidence="2" type="ORF">MYCIT1_LOCUS4588</name>
</gene>